<dbReference type="GO" id="GO:0006351">
    <property type="term" value="P:DNA-templated transcription"/>
    <property type="evidence" value="ECO:0007669"/>
    <property type="project" value="TreeGrafter"/>
</dbReference>
<sequence>MKSIDLFVQITYYARKRRSFMATTNISIRMDVALKKEADQLFNEMGMNISTAFNVFVRQAIRERAIPFQIQLGNPNRETIAAMLEAEQIAKDPCVPGYASAREAFAAALSEDE</sequence>
<evidence type="ECO:0000256" key="1">
    <source>
        <dbReference type="ARBA" id="ARBA00010562"/>
    </source>
</evidence>
<gene>
    <name evidence="3" type="ORF">HMPREF1862_01439</name>
</gene>
<reference evidence="3 4" key="1">
    <citation type="submission" date="2016-01" db="EMBL/GenBank/DDBJ databases">
        <authorList>
            <person name="Mitreva M."/>
            <person name="Pepin K.H."/>
            <person name="Mihindukulasuriya K.A."/>
            <person name="Fulton R."/>
            <person name="Fronick C."/>
            <person name="O'Laughlin M."/>
            <person name="Miner T."/>
            <person name="Herter B."/>
            <person name="Rosa B.A."/>
            <person name="Cordes M."/>
            <person name="Tomlinson C."/>
            <person name="Wollam A."/>
            <person name="Palsikar V.B."/>
            <person name="Mardis E.R."/>
            <person name="Wilson R.K."/>
        </authorList>
    </citation>
    <scope>NUCLEOTIDE SEQUENCE [LARGE SCALE GENOMIC DNA]</scope>
    <source>
        <strain evidence="3 4">DNF00696</strain>
    </source>
</reference>
<evidence type="ECO:0000256" key="2">
    <source>
        <dbReference type="ARBA" id="ARBA00022649"/>
    </source>
</evidence>
<name>A0AB34WYG9_9ACTO</name>
<accession>A0AB34WYG9</accession>
<keyword evidence="2" id="KW-1277">Toxin-antitoxin system</keyword>
<comment type="caution">
    <text evidence="3">The sequence shown here is derived from an EMBL/GenBank/DDBJ whole genome shotgun (WGS) entry which is preliminary data.</text>
</comment>
<evidence type="ECO:0000313" key="4">
    <source>
        <dbReference type="Proteomes" id="UP000070572"/>
    </source>
</evidence>
<dbReference type="Gene3D" id="1.10.1220.10">
    <property type="entry name" value="Met repressor-like"/>
    <property type="match status" value="1"/>
</dbReference>
<dbReference type="NCBIfam" id="TIGR02384">
    <property type="entry name" value="RelB_DinJ"/>
    <property type="match status" value="1"/>
</dbReference>
<organism evidence="3 4">
    <name type="scientific">Varibaculum cambriense</name>
    <dbReference type="NCBI Taxonomy" id="184870"/>
    <lineage>
        <taxon>Bacteria</taxon>
        <taxon>Bacillati</taxon>
        <taxon>Actinomycetota</taxon>
        <taxon>Actinomycetes</taxon>
        <taxon>Actinomycetales</taxon>
        <taxon>Actinomycetaceae</taxon>
        <taxon>Varibaculum</taxon>
    </lineage>
</organism>
<protein>
    <submittedName>
        <fullName evidence="3">Addiction module antitoxin, RelB/DinJ family</fullName>
    </submittedName>
</protein>
<proteinExistence type="inferred from homology"/>
<dbReference type="PANTHER" id="PTHR38781">
    <property type="entry name" value="ANTITOXIN DINJ-RELATED"/>
    <property type="match status" value="1"/>
</dbReference>
<dbReference type="GO" id="GO:0006355">
    <property type="term" value="P:regulation of DNA-templated transcription"/>
    <property type="evidence" value="ECO:0007669"/>
    <property type="project" value="InterPro"/>
</dbReference>
<dbReference type="AlphaFoldDB" id="A0AB34WYG9"/>
<dbReference type="InterPro" id="IPR007337">
    <property type="entry name" value="RelB/DinJ"/>
</dbReference>
<dbReference type="Proteomes" id="UP000070572">
    <property type="component" value="Unassembled WGS sequence"/>
</dbReference>
<dbReference type="EMBL" id="LSDN01000018">
    <property type="protein sequence ID" value="KXB80215.1"/>
    <property type="molecule type" value="Genomic_DNA"/>
</dbReference>
<evidence type="ECO:0000313" key="3">
    <source>
        <dbReference type="EMBL" id="KXB80215.1"/>
    </source>
</evidence>
<dbReference type="Pfam" id="PF04221">
    <property type="entry name" value="RelB"/>
    <property type="match status" value="1"/>
</dbReference>
<dbReference type="PANTHER" id="PTHR38781:SF1">
    <property type="entry name" value="ANTITOXIN DINJ-RELATED"/>
    <property type="match status" value="1"/>
</dbReference>
<comment type="similarity">
    <text evidence="1">Belongs to the RelB/DinJ antitoxin family.</text>
</comment>
<dbReference type="InterPro" id="IPR013321">
    <property type="entry name" value="Arc_rbn_hlx_hlx"/>
</dbReference>